<dbReference type="Proteomes" id="UP000008820">
    <property type="component" value="Chromosome 3"/>
</dbReference>
<name>A0A1S4FKD1_AEDAE</name>
<dbReference type="InterPro" id="IPR032675">
    <property type="entry name" value="LRR_dom_sf"/>
</dbReference>
<proteinExistence type="predicted"/>
<dbReference type="AlphaFoldDB" id="A0A1S4FKD1"/>
<keyword evidence="2" id="KW-0677">Repeat</keyword>
<reference evidence="3 4" key="1">
    <citation type="submission" date="2017-06" db="EMBL/GenBank/DDBJ databases">
        <title>Aedes aegypti genome working group (AGWG) sequencing and assembly.</title>
        <authorList>
            <consortium name="Aedes aegypti Genome Working Group (AGWG)"/>
            <person name="Matthews B.J."/>
        </authorList>
    </citation>
    <scope>NUCLEOTIDE SEQUENCE [LARGE SCALE GENOMIC DNA]</scope>
    <source>
        <strain evidence="3 4">LVP_AGWG</strain>
    </source>
</reference>
<dbReference type="VEuPathDB" id="VectorBase:AAEL008753"/>
<dbReference type="PANTHER" id="PTHR24366">
    <property type="entry name" value="IG(IMMUNOGLOBULIN) AND LRR(LEUCINE RICH REPEAT) DOMAINS"/>
    <property type="match status" value="1"/>
</dbReference>
<evidence type="ECO:0000256" key="2">
    <source>
        <dbReference type="ARBA" id="ARBA00022737"/>
    </source>
</evidence>
<sequence>MEVIKFSTLVLLVLSLALTSARYQRYICQVIEDDWCTLQKIYITSRTDLRGLRFPDDQFEKIRIGQHYDFADTDSVVSIFSAGLFRRMSRVRYLQMNAIRMQGLDMPDTVLELDVSNNWISRVYIDPDKSYSLRKLKMKNNLVTSVASFKYLNQLEELDMSENLVHMVNFELFSFMPYIRIIDFAHNRLLEVRPGDINLVLYYLERLDLADNQLIGIELKKWTFPSLRMLNVTSNPIQRLDYFELQRAFPRLRRVTY</sequence>
<dbReference type="InParanoid" id="A0A1S4FKD1"/>
<dbReference type="OrthoDB" id="5954366at2759"/>
<organism evidence="3 4">
    <name type="scientific">Aedes aegypti</name>
    <name type="common">Yellowfever mosquito</name>
    <name type="synonym">Culex aegypti</name>
    <dbReference type="NCBI Taxonomy" id="7159"/>
    <lineage>
        <taxon>Eukaryota</taxon>
        <taxon>Metazoa</taxon>
        <taxon>Ecdysozoa</taxon>
        <taxon>Arthropoda</taxon>
        <taxon>Hexapoda</taxon>
        <taxon>Insecta</taxon>
        <taxon>Pterygota</taxon>
        <taxon>Neoptera</taxon>
        <taxon>Endopterygota</taxon>
        <taxon>Diptera</taxon>
        <taxon>Nematocera</taxon>
        <taxon>Culicoidea</taxon>
        <taxon>Culicidae</taxon>
        <taxon>Culicinae</taxon>
        <taxon>Aedini</taxon>
        <taxon>Aedes</taxon>
        <taxon>Stegomyia</taxon>
    </lineage>
</organism>
<dbReference type="SUPFAM" id="SSF52075">
    <property type="entry name" value="Outer arm dynein light chain 1"/>
    <property type="match status" value="1"/>
</dbReference>
<keyword evidence="1" id="KW-0433">Leucine-rich repeat</keyword>
<dbReference type="EnsemblMetazoa" id="AAEL008753-RA">
    <property type="protein sequence ID" value="AAEL008753-PA"/>
    <property type="gene ID" value="AAEL008753"/>
</dbReference>
<dbReference type="PANTHER" id="PTHR24366:SF96">
    <property type="entry name" value="LEUCINE RICH REPEAT CONTAINING 53"/>
    <property type="match status" value="1"/>
</dbReference>
<keyword evidence="4" id="KW-1185">Reference proteome</keyword>
<gene>
    <name evidence="3" type="primary">5571025</name>
</gene>
<reference evidence="3" key="2">
    <citation type="submission" date="2020-05" db="UniProtKB">
        <authorList>
            <consortium name="EnsemblMetazoa"/>
        </authorList>
    </citation>
    <scope>IDENTIFICATION</scope>
    <source>
        <strain evidence="3">LVP_AGWG</strain>
    </source>
</reference>
<evidence type="ECO:0000256" key="1">
    <source>
        <dbReference type="ARBA" id="ARBA00022614"/>
    </source>
</evidence>
<dbReference type="Gene3D" id="3.80.10.10">
    <property type="entry name" value="Ribonuclease Inhibitor"/>
    <property type="match status" value="1"/>
</dbReference>
<protein>
    <submittedName>
        <fullName evidence="3">Uncharacterized protein</fullName>
    </submittedName>
</protein>
<accession>A0A1S4FKD1</accession>
<evidence type="ECO:0000313" key="3">
    <source>
        <dbReference type="EnsemblMetazoa" id="AAEL008753-PA"/>
    </source>
</evidence>
<evidence type="ECO:0000313" key="4">
    <source>
        <dbReference type="Proteomes" id="UP000008820"/>
    </source>
</evidence>